<dbReference type="Proteomes" id="UP001597542">
    <property type="component" value="Unassembled WGS sequence"/>
</dbReference>
<feature type="region of interest" description="Disordered" evidence="1">
    <location>
        <begin position="263"/>
        <end position="291"/>
    </location>
</feature>
<evidence type="ECO:0000256" key="1">
    <source>
        <dbReference type="SAM" id="MobiDB-lite"/>
    </source>
</evidence>
<proteinExistence type="predicted"/>
<feature type="compositionally biased region" description="Acidic residues" evidence="1">
    <location>
        <begin position="268"/>
        <end position="280"/>
    </location>
</feature>
<protein>
    <submittedName>
        <fullName evidence="2">Uncharacterized protein</fullName>
    </submittedName>
</protein>
<evidence type="ECO:0000313" key="3">
    <source>
        <dbReference type="Proteomes" id="UP001597542"/>
    </source>
</evidence>
<accession>A0ABW5I5K3</accession>
<name>A0ABW5I5K3_9PSEU</name>
<dbReference type="RefSeq" id="WP_344283150.1">
    <property type="nucleotide sequence ID" value="NZ_BAAAHV010000022.1"/>
</dbReference>
<keyword evidence="3" id="KW-1185">Reference proteome</keyword>
<organism evidence="2 3">
    <name type="scientific">Amycolatopsis albidoflavus</name>
    <dbReference type="NCBI Taxonomy" id="102226"/>
    <lineage>
        <taxon>Bacteria</taxon>
        <taxon>Bacillati</taxon>
        <taxon>Actinomycetota</taxon>
        <taxon>Actinomycetes</taxon>
        <taxon>Pseudonocardiales</taxon>
        <taxon>Pseudonocardiaceae</taxon>
        <taxon>Amycolatopsis</taxon>
    </lineage>
</organism>
<dbReference type="EMBL" id="JBHUKQ010000014">
    <property type="protein sequence ID" value="MFD2484170.1"/>
    <property type="molecule type" value="Genomic_DNA"/>
</dbReference>
<comment type="caution">
    <text evidence="2">The sequence shown here is derived from an EMBL/GenBank/DDBJ whole genome shotgun (WGS) entry which is preliminary data.</text>
</comment>
<gene>
    <name evidence="2" type="ORF">ACFSUT_28095</name>
</gene>
<sequence>MAGKEVAAQVPAAVAAPERVGQATAVEQARAIAEVQGAIVVAQQCPRNVAAATLAMKESCGQMYLAQKAFFRFPRSGATVSGASVYLARELARCWGNVQYGVAELRRDDEHGQSEMLAFAWDVQTNTRVETKFIVPHMRDKKTGPEKLVDMRDIYENNANSGARRVRECIYSILPPWFVDQAKELCNATLKDGGGVPLPKRIADIIARFAELGVTREQLERKQRRGSNAWTEHDVAQLTVIGRSIANGEVQVHQEFEPDVITANDIVGGDDDPTLPDDPDLALPAQEGAAR</sequence>
<evidence type="ECO:0000313" key="2">
    <source>
        <dbReference type="EMBL" id="MFD2484170.1"/>
    </source>
</evidence>
<reference evidence="3" key="1">
    <citation type="journal article" date="2019" name="Int. J. Syst. Evol. Microbiol.">
        <title>The Global Catalogue of Microorganisms (GCM) 10K type strain sequencing project: providing services to taxonomists for standard genome sequencing and annotation.</title>
        <authorList>
            <consortium name="The Broad Institute Genomics Platform"/>
            <consortium name="The Broad Institute Genome Sequencing Center for Infectious Disease"/>
            <person name="Wu L."/>
            <person name="Ma J."/>
        </authorList>
    </citation>
    <scope>NUCLEOTIDE SEQUENCE [LARGE SCALE GENOMIC DNA]</scope>
    <source>
        <strain evidence="3">CGMCC 4.7638</strain>
    </source>
</reference>